<dbReference type="Pfam" id="PF01120">
    <property type="entry name" value="Alpha_L_fucos"/>
    <property type="match status" value="1"/>
</dbReference>
<dbReference type="OrthoDB" id="6039950at2759"/>
<evidence type="ECO:0000256" key="4">
    <source>
        <dbReference type="ARBA" id="ARBA00022729"/>
    </source>
</evidence>
<evidence type="ECO:0000256" key="2">
    <source>
        <dbReference type="ARBA" id="ARBA00007951"/>
    </source>
</evidence>
<dbReference type="GO" id="GO:0004560">
    <property type="term" value="F:alpha-L-fucosidase activity"/>
    <property type="evidence" value="ECO:0007669"/>
    <property type="project" value="UniProtKB-EC"/>
</dbReference>
<organism evidence="8 9">
    <name type="scientific">Ophiostoma piceae (strain UAMH 11346)</name>
    <name type="common">Sap stain fungus</name>
    <dbReference type="NCBI Taxonomy" id="1262450"/>
    <lineage>
        <taxon>Eukaryota</taxon>
        <taxon>Fungi</taxon>
        <taxon>Dikarya</taxon>
        <taxon>Ascomycota</taxon>
        <taxon>Pezizomycotina</taxon>
        <taxon>Sordariomycetes</taxon>
        <taxon>Sordariomycetidae</taxon>
        <taxon>Ophiostomatales</taxon>
        <taxon>Ophiostomataceae</taxon>
        <taxon>Ophiostoma</taxon>
    </lineage>
</organism>
<dbReference type="InterPro" id="IPR016286">
    <property type="entry name" value="FUC_metazoa-typ"/>
</dbReference>
<evidence type="ECO:0000313" key="8">
    <source>
        <dbReference type="EMBL" id="EPE09066.1"/>
    </source>
</evidence>
<comment type="similarity">
    <text evidence="2">Belongs to the glycosyl hydrolase 29 family.</text>
</comment>
<dbReference type="HOGENOM" id="CLU_002934_4_1_1"/>
<evidence type="ECO:0000256" key="5">
    <source>
        <dbReference type="ARBA" id="ARBA00022801"/>
    </source>
</evidence>
<keyword evidence="5" id="KW-0378">Hydrolase</keyword>
<dbReference type="InterPro" id="IPR057739">
    <property type="entry name" value="Glyco_hydro_29_N"/>
</dbReference>
<dbReference type="InterPro" id="IPR000933">
    <property type="entry name" value="Glyco_hydro_29"/>
</dbReference>
<dbReference type="PANTHER" id="PTHR10030:SF37">
    <property type="entry name" value="ALPHA-L-FUCOSIDASE-RELATED"/>
    <property type="match status" value="1"/>
</dbReference>
<keyword evidence="6" id="KW-0326">Glycosidase</keyword>
<dbReference type="EMBL" id="KE148147">
    <property type="protein sequence ID" value="EPE09066.1"/>
    <property type="molecule type" value="Genomic_DNA"/>
</dbReference>
<evidence type="ECO:0000256" key="3">
    <source>
        <dbReference type="ARBA" id="ARBA00012662"/>
    </source>
</evidence>
<dbReference type="SUPFAM" id="SSF51445">
    <property type="entry name" value="(Trans)glycosidases"/>
    <property type="match status" value="1"/>
</dbReference>
<dbReference type="PRINTS" id="PR00741">
    <property type="entry name" value="GLHYDRLASE29"/>
</dbReference>
<dbReference type="Proteomes" id="UP000016923">
    <property type="component" value="Unassembled WGS sequence"/>
</dbReference>
<gene>
    <name evidence="8" type="ORF">F503_06842</name>
</gene>
<dbReference type="InterPro" id="IPR017853">
    <property type="entry name" value="GH"/>
</dbReference>
<dbReference type="Gene3D" id="3.20.20.80">
    <property type="entry name" value="Glycosidases"/>
    <property type="match status" value="1"/>
</dbReference>
<keyword evidence="4" id="KW-0732">Signal</keyword>
<dbReference type="GO" id="GO:0016139">
    <property type="term" value="P:glycoside catabolic process"/>
    <property type="evidence" value="ECO:0007669"/>
    <property type="project" value="TreeGrafter"/>
</dbReference>
<dbReference type="STRING" id="1262450.S3CAW0"/>
<accession>S3CAW0</accession>
<evidence type="ECO:0000256" key="6">
    <source>
        <dbReference type="ARBA" id="ARBA00023295"/>
    </source>
</evidence>
<dbReference type="OMA" id="WWYSTHH"/>
<dbReference type="PANTHER" id="PTHR10030">
    <property type="entry name" value="ALPHA-L-FUCOSIDASE"/>
    <property type="match status" value="1"/>
</dbReference>
<dbReference type="VEuPathDB" id="FungiDB:F503_06842"/>
<reference evidence="8 9" key="1">
    <citation type="journal article" date="2013" name="BMC Genomics">
        <title>The genome and transcriptome of the pine saprophyte Ophiostoma piceae, and a comparison with the bark beetle-associated pine pathogen Grosmannia clavigera.</title>
        <authorList>
            <person name="Haridas S."/>
            <person name="Wang Y."/>
            <person name="Lim L."/>
            <person name="Massoumi Alamouti S."/>
            <person name="Jackman S."/>
            <person name="Docking R."/>
            <person name="Robertson G."/>
            <person name="Birol I."/>
            <person name="Bohlmann J."/>
            <person name="Breuil C."/>
        </authorList>
    </citation>
    <scope>NUCLEOTIDE SEQUENCE [LARGE SCALE GENOMIC DNA]</scope>
    <source>
        <strain evidence="8 9">UAMH 11346</strain>
    </source>
</reference>
<sequence>MCAGFCRLQVVHGHIKEDMMRADGRSDDKASDRSDGSFFYRVKDCLREIVLCQLPSALANRNSVAMMLLLPLLMALQPVAGHVVPSPPVRKASVPVDLSALLNNKAFGTKPGEAAFDSLNQSFPVPTFDTKAFVSSTTGVQYSFPGYSGPHSEPDNVICSGQTIHIHPGHYFSASFLVDGDVESNTVLGNVTFGFSDKSTTQYELRTPNWFSFLTINRGEIIFPSRYTASGSNYNTSHIYERTASLPPLKELVSITLPVADNSTTGRLHVFALSLWSGTQAGTVSVQDVRPTQKWDEAGHQIVEVTVNNAGAECVSGSGLSVSLAAPGFVSVSPATVRRLCPGDQKTVALSIAPTNHKQQQPVSVTASIVLAHGHEVVRQPFADVELGFLEAWTPDLDTLAKHESPDWFNDAKFGIFIHWGPYSATGWGNSSPYESYAEWFWWYSTHHPQADRSDFFDYRRRTYGEDWAYDDTFDNFTAASFDARAWVDLIADAGAKYFVLTTKHHDGFALFDSGNITHRSAMHYGPQRDLVAELFDAAETYQPGLKRGTYFSLPEWFNPDFGPYGFNQFDTNMTVSWPGILAKNPYTGVEEPYTGRIPVNDFIADVMVPQMDLLAYNYTTDIMWCDCGAANGTADFAARWWNQARADNRHVAINSRCGIPEAADFDTPEYQTFSVAQQRKWESNQGMDPYSYGYNGATPDGAYMNASTIVYSLVDMVSKNGNFLLDIGPRADGTIVDVEAKHLRDAGAWIQKHDEAIYNTTYWFVQSELLEGPDVRFTQTEDAFYVLFLEKPVPDAHGIVSVAAPLPVLQGDVVTLLGSGDTAALPWTVKVVNGVSTFGVKVSAKALSSESYCWVFKIAYK</sequence>
<protein>
    <recommendedName>
        <fullName evidence="3">alpha-L-fucosidase</fullName>
        <ecNumber evidence="3">3.2.1.51</ecNumber>
    </recommendedName>
</protein>
<evidence type="ECO:0000313" key="9">
    <source>
        <dbReference type="Proteomes" id="UP000016923"/>
    </source>
</evidence>
<proteinExistence type="inferred from homology"/>
<dbReference type="SMART" id="SM00812">
    <property type="entry name" value="Alpha_L_fucos"/>
    <property type="match status" value="1"/>
</dbReference>
<dbReference type="GO" id="GO:0006004">
    <property type="term" value="P:fucose metabolic process"/>
    <property type="evidence" value="ECO:0007669"/>
    <property type="project" value="InterPro"/>
</dbReference>
<dbReference type="eggNOG" id="KOG3340">
    <property type="taxonomic scope" value="Eukaryota"/>
</dbReference>
<evidence type="ECO:0000256" key="1">
    <source>
        <dbReference type="ARBA" id="ARBA00004071"/>
    </source>
</evidence>
<feature type="domain" description="Glycoside hydrolase family 29 N-terminal" evidence="7">
    <location>
        <begin position="393"/>
        <end position="756"/>
    </location>
</feature>
<dbReference type="AlphaFoldDB" id="S3CAW0"/>
<evidence type="ECO:0000259" key="7">
    <source>
        <dbReference type="Pfam" id="PF01120"/>
    </source>
</evidence>
<comment type="function">
    <text evidence="1">Alpha-L-fucosidase is responsible for hydrolyzing the alpha-1,6-linked fucose joined to the reducing-end N-acetylglucosamine of the carbohydrate moieties of glycoproteins.</text>
</comment>
<keyword evidence="9" id="KW-1185">Reference proteome</keyword>
<dbReference type="EC" id="3.2.1.51" evidence="3"/>
<name>S3CAW0_OPHP1</name>